<sequence>MEESQLKKLATIFAGTILALPIFAAIPVSTANAAKTKTYHFSILTSDFYDKGRVYHTKDHAVTVYRAAIGADTPSIDFTARGKLKAATTYYVTQYVKAKSNATKKNRAFLYVKNHGWVQSTKLVKGAFQQAD</sequence>
<evidence type="ECO:0008006" key="3">
    <source>
        <dbReference type="Google" id="ProtNLM"/>
    </source>
</evidence>
<evidence type="ECO:0000313" key="1">
    <source>
        <dbReference type="EMBL" id="KRM41873.1"/>
    </source>
</evidence>
<evidence type="ECO:0000313" key="2">
    <source>
        <dbReference type="Proteomes" id="UP000051010"/>
    </source>
</evidence>
<dbReference type="EMBL" id="AZFZ01000049">
    <property type="protein sequence ID" value="KRM41873.1"/>
    <property type="molecule type" value="Genomic_DNA"/>
</dbReference>
<organism evidence="1 2">
    <name type="scientific">Lentilactobacillus parafarraginis DSM 18390 = JCM 14109</name>
    <dbReference type="NCBI Taxonomy" id="1423786"/>
    <lineage>
        <taxon>Bacteria</taxon>
        <taxon>Bacillati</taxon>
        <taxon>Bacillota</taxon>
        <taxon>Bacilli</taxon>
        <taxon>Lactobacillales</taxon>
        <taxon>Lactobacillaceae</taxon>
        <taxon>Lentilactobacillus</taxon>
    </lineage>
</organism>
<dbReference type="PATRIC" id="fig|1423786.4.peg.2172"/>
<reference evidence="1 2" key="1">
    <citation type="journal article" date="2015" name="Genome Announc.">
        <title>Expanding the biotechnology potential of lactobacilli through comparative genomics of 213 strains and associated genera.</title>
        <authorList>
            <person name="Sun Z."/>
            <person name="Harris H.M."/>
            <person name="McCann A."/>
            <person name="Guo C."/>
            <person name="Argimon S."/>
            <person name="Zhang W."/>
            <person name="Yang X."/>
            <person name="Jeffery I.B."/>
            <person name="Cooney J.C."/>
            <person name="Kagawa T.F."/>
            <person name="Liu W."/>
            <person name="Song Y."/>
            <person name="Salvetti E."/>
            <person name="Wrobel A."/>
            <person name="Rasinkangas P."/>
            <person name="Parkhill J."/>
            <person name="Rea M.C."/>
            <person name="O'Sullivan O."/>
            <person name="Ritari J."/>
            <person name="Douillard F.P."/>
            <person name="Paul Ross R."/>
            <person name="Yang R."/>
            <person name="Briner A.E."/>
            <person name="Felis G.E."/>
            <person name="de Vos W.M."/>
            <person name="Barrangou R."/>
            <person name="Klaenhammer T.R."/>
            <person name="Caufield P.W."/>
            <person name="Cui Y."/>
            <person name="Zhang H."/>
            <person name="O'Toole P.W."/>
        </authorList>
    </citation>
    <scope>NUCLEOTIDE SEQUENCE [LARGE SCALE GENOMIC DNA]</scope>
    <source>
        <strain evidence="1 2">DSM 18390</strain>
    </source>
</reference>
<protein>
    <recommendedName>
        <fullName evidence="3">Signal peptide protein, YSIRK family</fullName>
    </recommendedName>
</protein>
<proteinExistence type="predicted"/>
<comment type="caution">
    <text evidence="1">The sequence shown here is derived from an EMBL/GenBank/DDBJ whole genome shotgun (WGS) entry which is preliminary data.</text>
</comment>
<name>A0A0R1YI05_9LACO</name>
<accession>A0A0R1YI05</accession>
<dbReference type="Proteomes" id="UP000051010">
    <property type="component" value="Unassembled WGS sequence"/>
</dbReference>
<gene>
    <name evidence="1" type="ORF">FD47_GL002067</name>
</gene>
<dbReference type="AlphaFoldDB" id="A0A0R1YI05"/>